<dbReference type="AlphaFoldDB" id="A0A376L4V6"/>
<name>A0A376L4V6_ENTGA</name>
<reference evidence="1 2" key="1">
    <citation type="submission" date="2018-06" db="EMBL/GenBank/DDBJ databases">
        <authorList>
            <consortium name="Pathogen Informatics"/>
            <person name="Doyle S."/>
        </authorList>
    </citation>
    <scope>NUCLEOTIDE SEQUENCE [LARGE SCALE GENOMIC DNA]</scope>
    <source>
        <strain evidence="1 2">NCTC12360</strain>
    </source>
</reference>
<organism evidence="1 2">
    <name type="scientific">Enterococcus gallinarum</name>
    <dbReference type="NCBI Taxonomy" id="1353"/>
    <lineage>
        <taxon>Bacteria</taxon>
        <taxon>Bacillati</taxon>
        <taxon>Bacillota</taxon>
        <taxon>Bacilli</taxon>
        <taxon>Lactobacillales</taxon>
        <taxon>Enterococcaceae</taxon>
        <taxon>Enterococcus</taxon>
    </lineage>
</organism>
<protein>
    <submittedName>
        <fullName evidence="1">Phage putative tail component protein</fullName>
    </submittedName>
</protein>
<dbReference type="Proteomes" id="UP000254807">
    <property type="component" value="Unassembled WGS sequence"/>
</dbReference>
<sequence>MARPKIIIKGAGNIVLRIGSSTYSLKDVDGGIIIDVLYDQVKSLDGQRPQWNKITTYPLPGINPGLNNVLTTGSVTEMKIVPRWEVIV</sequence>
<dbReference type="RefSeq" id="WP_147283400.1">
    <property type="nucleotide sequence ID" value="NZ_UFYW01000006.1"/>
</dbReference>
<gene>
    <name evidence="1" type="ORF">NCTC12360_03825</name>
</gene>
<dbReference type="EMBL" id="UFYW01000006">
    <property type="protein sequence ID" value="STF08828.1"/>
    <property type="molecule type" value="Genomic_DNA"/>
</dbReference>
<proteinExistence type="predicted"/>
<accession>A0A376L4V6</accession>
<keyword evidence="2" id="KW-1185">Reference proteome</keyword>
<evidence type="ECO:0000313" key="1">
    <source>
        <dbReference type="EMBL" id="STF08828.1"/>
    </source>
</evidence>
<evidence type="ECO:0000313" key="2">
    <source>
        <dbReference type="Proteomes" id="UP000254807"/>
    </source>
</evidence>